<name>A0AAV4WEQ9_9ARAC</name>
<sequence>MKANKIPPESSSERFSAFAYLELDNRWLLDQSHGRERHDETPTSFQIRLDIGHDLNFPCLTANENIQPKELAAFFKEIRHSPIG</sequence>
<evidence type="ECO:0000313" key="1">
    <source>
        <dbReference type="EMBL" id="GIY81011.1"/>
    </source>
</evidence>
<gene>
    <name evidence="1" type="ORF">CDAR_71241</name>
</gene>
<evidence type="ECO:0000313" key="2">
    <source>
        <dbReference type="Proteomes" id="UP001054837"/>
    </source>
</evidence>
<dbReference type="Proteomes" id="UP001054837">
    <property type="component" value="Unassembled WGS sequence"/>
</dbReference>
<comment type="caution">
    <text evidence="1">The sequence shown here is derived from an EMBL/GenBank/DDBJ whole genome shotgun (WGS) entry which is preliminary data.</text>
</comment>
<dbReference type="EMBL" id="BPLQ01014566">
    <property type="protein sequence ID" value="GIY81011.1"/>
    <property type="molecule type" value="Genomic_DNA"/>
</dbReference>
<protein>
    <submittedName>
        <fullName evidence="1">Uncharacterized protein</fullName>
    </submittedName>
</protein>
<organism evidence="1 2">
    <name type="scientific">Caerostris darwini</name>
    <dbReference type="NCBI Taxonomy" id="1538125"/>
    <lineage>
        <taxon>Eukaryota</taxon>
        <taxon>Metazoa</taxon>
        <taxon>Ecdysozoa</taxon>
        <taxon>Arthropoda</taxon>
        <taxon>Chelicerata</taxon>
        <taxon>Arachnida</taxon>
        <taxon>Araneae</taxon>
        <taxon>Araneomorphae</taxon>
        <taxon>Entelegynae</taxon>
        <taxon>Araneoidea</taxon>
        <taxon>Araneidae</taxon>
        <taxon>Caerostris</taxon>
    </lineage>
</organism>
<proteinExistence type="predicted"/>
<reference evidence="1 2" key="1">
    <citation type="submission" date="2021-06" db="EMBL/GenBank/DDBJ databases">
        <title>Caerostris darwini draft genome.</title>
        <authorList>
            <person name="Kono N."/>
            <person name="Arakawa K."/>
        </authorList>
    </citation>
    <scope>NUCLEOTIDE SEQUENCE [LARGE SCALE GENOMIC DNA]</scope>
</reference>
<keyword evidence="2" id="KW-1185">Reference proteome</keyword>
<dbReference type="AlphaFoldDB" id="A0AAV4WEQ9"/>
<accession>A0AAV4WEQ9</accession>